<dbReference type="Pfam" id="PF01613">
    <property type="entry name" value="Flavin_Reduct"/>
    <property type="match status" value="1"/>
</dbReference>
<dbReference type="Proteomes" id="UP000009044">
    <property type="component" value="Chromosome"/>
</dbReference>
<dbReference type="PANTHER" id="PTHR30466">
    <property type="entry name" value="FLAVIN REDUCTASE"/>
    <property type="match status" value="1"/>
</dbReference>
<comment type="similarity">
    <text evidence="1">Belongs to the non-flavoprotein flavin reductase family.</text>
</comment>
<evidence type="ECO:0000256" key="2">
    <source>
        <dbReference type="ARBA" id="ARBA00023002"/>
    </source>
</evidence>
<dbReference type="GO" id="GO:0010181">
    <property type="term" value="F:FMN binding"/>
    <property type="evidence" value="ECO:0007669"/>
    <property type="project" value="InterPro"/>
</dbReference>
<dbReference type="PATRIC" id="fig|634177.7.peg.910"/>
<evidence type="ECO:0000259" key="3">
    <source>
        <dbReference type="SMART" id="SM00903"/>
    </source>
</evidence>
<feature type="domain" description="Flavin reductase like" evidence="3">
    <location>
        <begin position="22"/>
        <end position="160"/>
    </location>
</feature>
<dbReference type="InterPro" id="IPR002563">
    <property type="entry name" value="Flavin_Rdtase-like_dom"/>
</dbReference>
<dbReference type="PANTHER" id="PTHR30466:SF11">
    <property type="entry name" value="FLAVIN-DEPENDENT MONOOXYGENASE, REDUCTASE SUBUNIT HSAB"/>
    <property type="match status" value="1"/>
</dbReference>
<dbReference type="GO" id="GO:0042602">
    <property type="term" value="F:riboflavin reductase (NADPH) activity"/>
    <property type="evidence" value="ECO:0007669"/>
    <property type="project" value="TreeGrafter"/>
</dbReference>
<sequence length="179" mass="19251">MLVCNRLERRMGMDEQARKTALRMIPYGLYVLSAGTEQGGLAAATINWVTQTSFAPPLLALGIKTDSALYDVARRSGDLVLNILGQGQGGLAFTFFKHAEYADGKLAGQDIGWAANGAPILSAAPAAVELKVRHVVELGDHHTFIAEVIDVHLTRSITGRPDESVLQMKDLGEKVFYGG</sequence>
<organism evidence="4 5">
    <name type="scientific">Komagataeibacter medellinensis (strain NBRC 3288 / BCRC 11682 / LMG 1693 / Kondo 51)</name>
    <name type="common">Gluconacetobacter medellinensis</name>
    <dbReference type="NCBI Taxonomy" id="634177"/>
    <lineage>
        <taxon>Bacteria</taxon>
        <taxon>Pseudomonadati</taxon>
        <taxon>Pseudomonadota</taxon>
        <taxon>Alphaproteobacteria</taxon>
        <taxon>Acetobacterales</taxon>
        <taxon>Acetobacteraceae</taxon>
        <taxon>Komagataeibacter</taxon>
    </lineage>
</organism>
<dbReference type="AlphaFoldDB" id="G2I4Z9"/>
<dbReference type="eggNOG" id="COG1853">
    <property type="taxonomic scope" value="Bacteria"/>
</dbReference>
<evidence type="ECO:0000313" key="5">
    <source>
        <dbReference type="Proteomes" id="UP000009044"/>
    </source>
</evidence>
<keyword evidence="2" id="KW-0560">Oxidoreductase</keyword>
<dbReference type="STRING" id="634177.GLX_07840"/>
<proteinExistence type="inferred from homology"/>
<dbReference type="HOGENOM" id="CLU_059021_4_2_5"/>
<dbReference type="SMART" id="SM00903">
    <property type="entry name" value="Flavin_Reduct"/>
    <property type="match status" value="1"/>
</dbReference>
<dbReference type="Gene3D" id="2.30.110.10">
    <property type="entry name" value="Electron Transport, Fmn-binding Protein, Chain A"/>
    <property type="match status" value="1"/>
</dbReference>
<dbReference type="EMBL" id="AP012159">
    <property type="protein sequence ID" value="BAK83196.1"/>
    <property type="molecule type" value="Genomic_DNA"/>
</dbReference>
<accession>G2I4Z9</accession>
<evidence type="ECO:0000313" key="4">
    <source>
        <dbReference type="EMBL" id="BAK83196.1"/>
    </source>
</evidence>
<gene>
    <name evidence="4" type="ordered locus">GLX_07840</name>
</gene>
<dbReference type="SUPFAM" id="SSF50475">
    <property type="entry name" value="FMN-binding split barrel"/>
    <property type="match status" value="1"/>
</dbReference>
<name>G2I4Z9_KOMMN</name>
<protein>
    <recommendedName>
        <fullName evidence="3">Flavin reductase like domain-containing protein</fullName>
    </recommendedName>
</protein>
<evidence type="ECO:0000256" key="1">
    <source>
        <dbReference type="ARBA" id="ARBA00008898"/>
    </source>
</evidence>
<dbReference type="InterPro" id="IPR050268">
    <property type="entry name" value="NADH-dep_flavin_reductase"/>
</dbReference>
<dbReference type="KEGG" id="gxy:GLX_07840"/>
<dbReference type="InterPro" id="IPR012349">
    <property type="entry name" value="Split_barrel_FMN-bd"/>
</dbReference>
<reference evidence="5" key="1">
    <citation type="journal article" date="2011" name="J. Bacteriol.">
        <title>Complete genome sequence of NBRC 3288, a unique cellulose-nonproducing strain of Gluconacetobacter xylinus isolated from vinegar.</title>
        <authorList>
            <person name="Ogino H."/>
            <person name="Azuma Y."/>
            <person name="Hosoyama A."/>
            <person name="Nakazawa H."/>
            <person name="Matsutani M."/>
            <person name="Hasegawa A."/>
            <person name="Otsuyama K."/>
            <person name="Matsushita K."/>
            <person name="Fujita N."/>
            <person name="Shirai M."/>
        </authorList>
    </citation>
    <scope>NUCLEOTIDE SEQUENCE [LARGE SCALE GENOMIC DNA]</scope>
    <source>
        <strain evidence="5">NBRC 3288 / BCRC 11682 / LMG 1693</strain>
    </source>
</reference>